<sequence>MAHFPSDPSRRRMVARNEFQHPQSVSSPIASRARVVWSRSGSPPASAPKNHPLDRLMEELTEIVPASANPEQEKVDFLKLTAAVNKRNQQQQSQSPATPQRRLDRKALQDVLPDPATLFGFARKSDSPYRSAAVSPPSSRRYYQHPQYQYRSASTASSPGDSPSLTFQRMRFELAETRNALNEARTQLADSEYRLQCTQLALNQRDAELRHSRQALGEVHGALSRCRAQIHRLQMELQSAHSTVRSARGHDIDIPQTDGQSEGSEQRISFI</sequence>
<feature type="compositionally biased region" description="Polar residues" evidence="2">
    <location>
        <begin position="257"/>
        <end position="271"/>
    </location>
</feature>
<accession>A0A7R8ZSU7</accession>
<dbReference type="AlphaFoldDB" id="A0A7R8ZSU7"/>
<reference evidence="3" key="1">
    <citation type="submission" date="2020-11" db="EMBL/GenBank/DDBJ databases">
        <authorList>
            <person name="Tran Van P."/>
        </authorList>
    </citation>
    <scope>NUCLEOTIDE SEQUENCE</scope>
</reference>
<feature type="compositionally biased region" description="Low complexity" evidence="2">
    <location>
        <begin position="128"/>
        <end position="142"/>
    </location>
</feature>
<organism evidence="3">
    <name type="scientific">Cyprideis torosa</name>
    <dbReference type="NCBI Taxonomy" id="163714"/>
    <lineage>
        <taxon>Eukaryota</taxon>
        <taxon>Metazoa</taxon>
        <taxon>Ecdysozoa</taxon>
        <taxon>Arthropoda</taxon>
        <taxon>Crustacea</taxon>
        <taxon>Oligostraca</taxon>
        <taxon>Ostracoda</taxon>
        <taxon>Podocopa</taxon>
        <taxon>Podocopida</taxon>
        <taxon>Cytherocopina</taxon>
        <taxon>Cytheroidea</taxon>
        <taxon>Cytherideidae</taxon>
        <taxon>Cyprideis</taxon>
    </lineage>
</organism>
<evidence type="ECO:0000313" key="3">
    <source>
        <dbReference type="EMBL" id="CAD7230443.1"/>
    </source>
</evidence>
<name>A0A7R8ZSU7_9CRUS</name>
<feature type="coiled-coil region" evidence="1">
    <location>
        <begin position="167"/>
        <end position="194"/>
    </location>
</feature>
<feature type="region of interest" description="Disordered" evidence="2">
    <location>
        <begin position="119"/>
        <end position="142"/>
    </location>
</feature>
<evidence type="ECO:0000256" key="1">
    <source>
        <dbReference type="SAM" id="Coils"/>
    </source>
</evidence>
<feature type="region of interest" description="Disordered" evidence="2">
    <location>
        <begin position="85"/>
        <end position="104"/>
    </location>
</feature>
<protein>
    <submittedName>
        <fullName evidence="3">Uncharacterized protein</fullName>
    </submittedName>
</protein>
<feature type="region of interest" description="Disordered" evidence="2">
    <location>
        <begin position="241"/>
        <end position="271"/>
    </location>
</feature>
<dbReference type="OrthoDB" id="10054715at2759"/>
<evidence type="ECO:0000256" key="2">
    <source>
        <dbReference type="SAM" id="MobiDB-lite"/>
    </source>
</evidence>
<keyword evidence="1" id="KW-0175">Coiled coil</keyword>
<dbReference type="EMBL" id="OB662697">
    <property type="protein sequence ID" value="CAD7230443.1"/>
    <property type="molecule type" value="Genomic_DNA"/>
</dbReference>
<proteinExistence type="predicted"/>
<feature type="region of interest" description="Disordered" evidence="2">
    <location>
        <begin position="1"/>
        <end position="54"/>
    </location>
</feature>
<feature type="non-terminal residue" evidence="3">
    <location>
        <position position="1"/>
    </location>
</feature>
<gene>
    <name evidence="3" type="ORF">CTOB1V02_LOCUS8301</name>
</gene>
<feature type="compositionally biased region" description="Polar residues" evidence="2">
    <location>
        <begin position="20"/>
        <end position="29"/>
    </location>
</feature>